<dbReference type="PROSITE" id="PS52001">
    <property type="entry name" value="AD"/>
    <property type="match status" value="1"/>
</dbReference>
<dbReference type="Pfam" id="PF09793">
    <property type="entry name" value="AD"/>
    <property type="match status" value="1"/>
</dbReference>
<dbReference type="InterPro" id="IPR039683">
    <property type="entry name" value="Lsm12-like"/>
</dbReference>
<dbReference type="InterPro" id="IPR047574">
    <property type="entry name" value="AD"/>
</dbReference>
<evidence type="ECO:0000256" key="1">
    <source>
        <dbReference type="SAM" id="MobiDB-lite"/>
    </source>
</evidence>
<evidence type="ECO:0000313" key="3">
    <source>
        <dbReference type="EMBL" id="KAF4301026.1"/>
    </source>
</evidence>
<gene>
    <name evidence="3" type="ORF">GTA08_BOTSDO10555</name>
</gene>
<dbReference type="SMART" id="SM00995">
    <property type="entry name" value="AD"/>
    <property type="match status" value="1"/>
</dbReference>
<dbReference type="OrthoDB" id="1057137at2759"/>
<dbReference type="PANTHER" id="PTHR13542">
    <property type="entry name" value="LSM12 HOMOLOG"/>
    <property type="match status" value="1"/>
</dbReference>
<dbReference type="Proteomes" id="UP000572817">
    <property type="component" value="Unassembled WGS sequence"/>
</dbReference>
<dbReference type="AlphaFoldDB" id="A0A8H4IH48"/>
<feature type="domain" description="AD" evidence="2">
    <location>
        <begin position="135"/>
        <end position="230"/>
    </location>
</feature>
<accession>A0A8H4IH48</accession>
<feature type="region of interest" description="Disordered" evidence="1">
    <location>
        <begin position="228"/>
        <end position="250"/>
    </location>
</feature>
<dbReference type="EMBL" id="WWBZ02000082">
    <property type="protein sequence ID" value="KAF4301026.1"/>
    <property type="molecule type" value="Genomic_DNA"/>
</dbReference>
<sequence length="250" mass="26877">MADGKRLSSAGKVATPKLGDQSLLNDSHLFKAIGKREDAPRPAPCDTVAHACYRRVKITTTLANHVLEGTIFAADPVLNAIAINTTPAPPNPSTSLASQPGNFHVVSIPNIQEFKILPGEDGSPDGFENAMPTIAALDLNALKAREESAVRKLLEKEATRGRGVPKEAQEIFDAINRTLPTRWHDQTIIVNDAVMLGPPYTVNDLKAAEGKERNVEQIRKIMEGHAARKRNVQGANKPGVATPIPPRKGG</sequence>
<proteinExistence type="predicted"/>
<evidence type="ECO:0000313" key="4">
    <source>
        <dbReference type="Proteomes" id="UP000572817"/>
    </source>
</evidence>
<keyword evidence="4" id="KW-1185">Reference proteome</keyword>
<organism evidence="3 4">
    <name type="scientific">Botryosphaeria dothidea</name>
    <dbReference type="NCBI Taxonomy" id="55169"/>
    <lineage>
        <taxon>Eukaryota</taxon>
        <taxon>Fungi</taxon>
        <taxon>Dikarya</taxon>
        <taxon>Ascomycota</taxon>
        <taxon>Pezizomycotina</taxon>
        <taxon>Dothideomycetes</taxon>
        <taxon>Dothideomycetes incertae sedis</taxon>
        <taxon>Botryosphaeriales</taxon>
        <taxon>Botryosphaeriaceae</taxon>
        <taxon>Botryosphaeria</taxon>
    </lineage>
</organism>
<evidence type="ECO:0000259" key="2">
    <source>
        <dbReference type="PROSITE" id="PS52001"/>
    </source>
</evidence>
<comment type="caution">
    <text evidence="3">The sequence shown here is derived from an EMBL/GenBank/DDBJ whole genome shotgun (WGS) entry which is preliminary data.</text>
</comment>
<name>A0A8H4IH48_9PEZI</name>
<protein>
    <recommendedName>
        <fullName evidence="2">AD domain-containing protein</fullName>
    </recommendedName>
</protein>
<reference evidence="3" key="1">
    <citation type="submission" date="2020-04" db="EMBL/GenBank/DDBJ databases">
        <title>Genome Assembly and Annotation of Botryosphaeria dothidea sdau 11-99, a Latent Pathogen of Apple Fruit Ring Rot in China.</title>
        <authorList>
            <person name="Yu C."/>
            <person name="Diao Y."/>
            <person name="Lu Q."/>
            <person name="Zhao J."/>
            <person name="Cui S."/>
            <person name="Peng C."/>
            <person name="He B."/>
            <person name="Liu H."/>
        </authorList>
    </citation>
    <scope>NUCLEOTIDE SEQUENCE [LARGE SCALE GENOMIC DNA]</scope>
    <source>
        <strain evidence="3">Sdau11-99</strain>
    </source>
</reference>
<dbReference type="InterPro" id="IPR019181">
    <property type="entry name" value="LSM12_ABD"/>
</dbReference>